<dbReference type="Gene3D" id="2.60.120.620">
    <property type="entry name" value="q2cbj1_9rhob like domain"/>
    <property type="match status" value="1"/>
</dbReference>
<feature type="compositionally biased region" description="Polar residues" evidence="8">
    <location>
        <begin position="53"/>
        <end position="62"/>
    </location>
</feature>
<evidence type="ECO:0000256" key="7">
    <source>
        <dbReference type="ARBA" id="ARBA00049169"/>
    </source>
</evidence>
<proteinExistence type="predicted"/>
<evidence type="ECO:0000256" key="3">
    <source>
        <dbReference type="ARBA" id="ARBA00022723"/>
    </source>
</evidence>
<sequence>MGLARSPVPGAVVLALCLLAFLAGRFVKQTSQLPEAKPVVKLGTAGEQRRTLSSDSDAQLPTKSKGAVQAWPAPTDPLDPVQLENYMLGASGLLKVRPPLQPAPSGEDFVRAIPFQVLSWFPRIVVYPGFVDRARCEHVVKISKAIMYPSGLAYRPGENSDPNQQTRTSTGTFLSTSQDPDGVLAWIEERIAAITLIPRENGEPFNVLHYENMQHYDSHMDTFDPKEYGPQGSQRMATMLVYLTDVEEGGETIFKREGWQHENDPITDWRNCDDGKGLKYKPRKGDAVLFWDTLPDGKIDAHALHGGCPVKKGTKWVATKWMRSKKVFNDRGADKDRAAVKAAQAGAATA</sequence>
<dbReference type="PROSITE" id="PS51471">
    <property type="entry name" value="FE2OG_OXY"/>
    <property type="match status" value="1"/>
</dbReference>
<accession>A0A7S0WIC5</accession>
<feature type="compositionally biased region" description="Polar residues" evidence="8">
    <location>
        <begin position="160"/>
        <end position="175"/>
    </location>
</feature>
<feature type="region of interest" description="Disordered" evidence="8">
    <location>
        <begin position="44"/>
        <end position="74"/>
    </location>
</feature>
<reference evidence="11" key="1">
    <citation type="submission" date="2021-01" db="EMBL/GenBank/DDBJ databases">
        <authorList>
            <person name="Corre E."/>
            <person name="Pelletier E."/>
            <person name="Niang G."/>
            <person name="Scheremetjew M."/>
            <person name="Finn R."/>
            <person name="Kale V."/>
            <person name="Holt S."/>
            <person name="Cochrane G."/>
            <person name="Meng A."/>
            <person name="Brown T."/>
            <person name="Cohen L."/>
        </authorList>
    </citation>
    <scope>NUCLEOTIDE SEQUENCE</scope>
    <source>
        <strain evidence="11">SAG 11-49</strain>
    </source>
</reference>
<evidence type="ECO:0000256" key="4">
    <source>
        <dbReference type="ARBA" id="ARBA00022964"/>
    </source>
</evidence>
<comment type="cofactor">
    <cofactor evidence="1">
        <name>L-ascorbate</name>
        <dbReference type="ChEBI" id="CHEBI:38290"/>
    </cofactor>
</comment>
<feature type="domain" description="Fe2OG dioxygenase" evidence="10">
    <location>
        <begin position="200"/>
        <end position="324"/>
    </location>
</feature>
<keyword evidence="3" id="KW-0479">Metal-binding</keyword>
<dbReference type="InterPro" id="IPR005123">
    <property type="entry name" value="Oxoglu/Fe-dep_dioxygenase_dom"/>
</dbReference>
<evidence type="ECO:0000259" key="10">
    <source>
        <dbReference type="PROSITE" id="PS51471"/>
    </source>
</evidence>
<gene>
    <name evidence="11" type="ORF">CLEI1391_LOCUS2860</name>
</gene>
<comment type="catalytic activity">
    <reaction evidence="7">
        <text>L-prolyl-[collagen] + 2-oxoglutarate + O2 = trans-4-hydroxy-L-prolyl-[collagen] + succinate + CO2</text>
        <dbReference type="Rhea" id="RHEA:18945"/>
        <dbReference type="Rhea" id="RHEA-COMP:11676"/>
        <dbReference type="Rhea" id="RHEA-COMP:11680"/>
        <dbReference type="ChEBI" id="CHEBI:15379"/>
        <dbReference type="ChEBI" id="CHEBI:16526"/>
        <dbReference type="ChEBI" id="CHEBI:16810"/>
        <dbReference type="ChEBI" id="CHEBI:30031"/>
        <dbReference type="ChEBI" id="CHEBI:50342"/>
        <dbReference type="ChEBI" id="CHEBI:61965"/>
        <dbReference type="EC" id="1.14.11.2"/>
    </reaction>
</comment>
<dbReference type="AlphaFoldDB" id="A0A7S0WIC5"/>
<evidence type="ECO:0000256" key="1">
    <source>
        <dbReference type="ARBA" id="ARBA00001961"/>
    </source>
</evidence>
<dbReference type="InterPro" id="IPR045054">
    <property type="entry name" value="P4HA-like"/>
</dbReference>
<feature type="signal peptide" evidence="9">
    <location>
        <begin position="1"/>
        <end position="24"/>
    </location>
</feature>
<name>A0A7S0WIC5_9CHLO</name>
<dbReference type="InterPro" id="IPR044862">
    <property type="entry name" value="Pro_4_hyd_alph_FE2OG_OXY"/>
</dbReference>
<dbReference type="PANTHER" id="PTHR10869">
    <property type="entry name" value="PROLYL 4-HYDROXYLASE ALPHA SUBUNIT"/>
    <property type="match status" value="1"/>
</dbReference>
<evidence type="ECO:0000256" key="9">
    <source>
        <dbReference type="SAM" id="SignalP"/>
    </source>
</evidence>
<comment type="subcellular location">
    <subcellularLocation>
        <location evidence="2">Endoplasmic reticulum membrane</location>
        <topology evidence="2">Single-pass type II membrane protein</topology>
    </subcellularLocation>
</comment>
<dbReference type="PANTHER" id="PTHR10869:SF246">
    <property type="entry name" value="TRANSMEMBRANE PROLYL 4-HYDROXYLASE"/>
    <property type="match status" value="1"/>
</dbReference>
<protein>
    <recommendedName>
        <fullName evidence="10">Fe2OG dioxygenase domain-containing protein</fullName>
    </recommendedName>
</protein>
<keyword evidence="4" id="KW-0223">Dioxygenase</keyword>
<organism evidence="11">
    <name type="scientific">Chlamydomonas leiostraca</name>
    <dbReference type="NCBI Taxonomy" id="1034604"/>
    <lineage>
        <taxon>Eukaryota</taxon>
        <taxon>Viridiplantae</taxon>
        <taxon>Chlorophyta</taxon>
        <taxon>core chlorophytes</taxon>
        <taxon>Chlorophyceae</taxon>
        <taxon>CS clade</taxon>
        <taxon>Chlamydomonadales</taxon>
        <taxon>Chlamydomonadaceae</taxon>
        <taxon>Chlamydomonas</taxon>
    </lineage>
</organism>
<evidence type="ECO:0000313" key="11">
    <source>
        <dbReference type="EMBL" id="CAD8668055.1"/>
    </source>
</evidence>
<feature type="region of interest" description="Disordered" evidence="8">
    <location>
        <begin position="155"/>
        <end position="175"/>
    </location>
</feature>
<evidence type="ECO:0000256" key="2">
    <source>
        <dbReference type="ARBA" id="ARBA00004648"/>
    </source>
</evidence>
<dbReference type="SMART" id="SM00702">
    <property type="entry name" value="P4Hc"/>
    <property type="match status" value="1"/>
</dbReference>
<evidence type="ECO:0000256" key="8">
    <source>
        <dbReference type="SAM" id="MobiDB-lite"/>
    </source>
</evidence>
<dbReference type="GO" id="GO:0005789">
    <property type="term" value="C:endoplasmic reticulum membrane"/>
    <property type="evidence" value="ECO:0007669"/>
    <property type="project" value="UniProtKB-SubCell"/>
</dbReference>
<keyword evidence="5" id="KW-0560">Oxidoreductase</keyword>
<feature type="chain" id="PRO_5031402489" description="Fe2OG dioxygenase domain-containing protein" evidence="9">
    <location>
        <begin position="25"/>
        <end position="350"/>
    </location>
</feature>
<dbReference type="InterPro" id="IPR006620">
    <property type="entry name" value="Pro_4_hyd_alph"/>
</dbReference>
<evidence type="ECO:0000256" key="5">
    <source>
        <dbReference type="ARBA" id="ARBA00023002"/>
    </source>
</evidence>
<keyword evidence="6" id="KW-0408">Iron</keyword>
<dbReference type="GO" id="GO:0031418">
    <property type="term" value="F:L-ascorbic acid binding"/>
    <property type="evidence" value="ECO:0007669"/>
    <property type="project" value="InterPro"/>
</dbReference>
<evidence type="ECO:0000256" key="6">
    <source>
        <dbReference type="ARBA" id="ARBA00023004"/>
    </source>
</evidence>
<dbReference type="GO" id="GO:0004656">
    <property type="term" value="F:procollagen-proline 4-dioxygenase activity"/>
    <property type="evidence" value="ECO:0007669"/>
    <property type="project" value="UniProtKB-EC"/>
</dbReference>
<dbReference type="Pfam" id="PF13640">
    <property type="entry name" value="2OG-FeII_Oxy_3"/>
    <property type="match status" value="1"/>
</dbReference>
<dbReference type="GO" id="GO:0005506">
    <property type="term" value="F:iron ion binding"/>
    <property type="evidence" value="ECO:0007669"/>
    <property type="project" value="InterPro"/>
</dbReference>
<keyword evidence="9" id="KW-0732">Signal</keyword>
<dbReference type="EMBL" id="HBFB01005160">
    <property type="protein sequence ID" value="CAD8668055.1"/>
    <property type="molecule type" value="Transcribed_RNA"/>
</dbReference>